<name>A0AA35VSM8_GEOBA</name>
<dbReference type="InterPro" id="IPR001197">
    <property type="entry name" value="Ribosomal_uL16_euk_arch"/>
</dbReference>
<gene>
    <name evidence="4" type="ORF">GBAR_LOCUS502</name>
</gene>
<dbReference type="GO" id="GO:1990904">
    <property type="term" value="C:ribonucleoprotein complex"/>
    <property type="evidence" value="ECO:0007669"/>
    <property type="project" value="UniProtKB-KW"/>
</dbReference>
<evidence type="ECO:0000256" key="3">
    <source>
        <dbReference type="ARBA" id="ARBA00023274"/>
    </source>
</evidence>
<evidence type="ECO:0000313" key="5">
    <source>
        <dbReference type="Proteomes" id="UP001174909"/>
    </source>
</evidence>
<dbReference type="Gene3D" id="3.90.1170.10">
    <property type="entry name" value="Ribosomal protein L10e/L16"/>
    <property type="match status" value="1"/>
</dbReference>
<dbReference type="GO" id="GO:0005840">
    <property type="term" value="C:ribosome"/>
    <property type="evidence" value="ECO:0007669"/>
    <property type="project" value="UniProtKB-KW"/>
</dbReference>
<dbReference type="FunFam" id="3.90.1170.10:FF:000002">
    <property type="entry name" value="60S ribosomal protein L10"/>
    <property type="match status" value="1"/>
</dbReference>
<dbReference type="Proteomes" id="UP001174909">
    <property type="component" value="Unassembled WGS sequence"/>
</dbReference>
<dbReference type="InterPro" id="IPR016180">
    <property type="entry name" value="Ribosomal_uL16_dom"/>
</dbReference>
<dbReference type="PANTHER" id="PTHR11726">
    <property type="entry name" value="60S RIBOSOMAL PROTEIN L10"/>
    <property type="match status" value="1"/>
</dbReference>
<sequence length="215" mass="24785">MGRRPARCYRYCKNKPYPKSRFCRGVPDSKIRIFDLGSKKMPVDVFPLCVHLVSNEYEQLSSEALEAGRICCNKYMVKYAGKDQFHIRIRLHPFHVLRINKMLSCAGADRLQTGMRGAFGKPQGTVARVNIGQVIMSIRAKENHLGTCLEALRRAKFKYPGRQKIYISNKWGFTKWTKEQYKEMMANGRLVPDGVHVQYKPDKGPLSAWKKRQTA</sequence>
<keyword evidence="2 4" id="KW-0689">Ribosomal protein</keyword>
<dbReference type="InterPro" id="IPR018255">
    <property type="entry name" value="Ribosomal_uL16_CS_euk_arc"/>
</dbReference>
<reference evidence="4" key="1">
    <citation type="submission" date="2023-03" db="EMBL/GenBank/DDBJ databases">
        <authorList>
            <person name="Steffen K."/>
            <person name="Cardenas P."/>
        </authorList>
    </citation>
    <scope>NUCLEOTIDE SEQUENCE</scope>
</reference>
<dbReference type="SUPFAM" id="SSF54686">
    <property type="entry name" value="Ribosomal protein L16p/L10e"/>
    <property type="match status" value="1"/>
</dbReference>
<accession>A0AA35VSM8</accession>
<comment type="caution">
    <text evidence="4">The sequence shown here is derived from an EMBL/GenBank/DDBJ whole genome shotgun (WGS) entry which is preliminary data.</text>
</comment>
<comment type="similarity">
    <text evidence="1">Belongs to the universal ribosomal protein uL16 family.</text>
</comment>
<dbReference type="Pfam" id="PF00252">
    <property type="entry name" value="Ribosomal_L16"/>
    <property type="match status" value="1"/>
</dbReference>
<organism evidence="4 5">
    <name type="scientific">Geodia barretti</name>
    <name type="common">Barrett's horny sponge</name>
    <dbReference type="NCBI Taxonomy" id="519541"/>
    <lineage>
        <taxon>Eukaryota</taxon>
        <taxon>Metazoa</taxon>
        <taxon>Porifera</taxon>
        <taxon>Demospongiae</taxon>
        <taxon>Heteroscleromorpha</taxon>
        <taxon>Tetractinellida</taxon>
        <taxon>Astrophorina</taxon>
        <taxon>Geodiidae</taxon>
        <taxon>Geodia</taxon>
    </lineage>
</organism>
<dbReference type="AlphaFoldDB" id="A0AA35VSM8"/>
<dbReference type="PROSITE" id="PS01257">
    <property type="entry name" value="RIBOSOMAL_L10E"/>
    <property type="match status" value="1"/>
</dbReference>
<dbReference type="NCBIfam" id="NF003239">
    <property type="entry name" value="PRK04199.1-4"/>
    <property type="match status" value="1"/>
</dbReference>
<dbReference type="InterPro" id="IPR036920">
    <property type="entry name" value="Ribosomal_uL16_sf"/>
</dbReference>
<evidence type="ECO:0000256" key="2">
    <source>
        <dbReference type="ARBA" id="ARBA00022980"/>
    </source>
</evidence>
<dbReference type="EMBL" id="CASHTH010000074">
    <property type="protein sequence ID" value="CAI7990535.1"/>
    <property type="molecule type" value="Genomic_DNA"/>
</dbReference>
<evidence type="ECO:0000313" key="4">
    <source>
        <dbReference type="EMBL" id="CAI7990535.1"/>
    </source>
</evidence>
<dbReference type="NCBIfam" id="TIGR00279">
    <property type="entry name" value="uL16_euk_arch"/>
    <property type="match status" value="1"/>
</dbReference>
<dbReference type="GO" id="GO:0006412">
    <property type="term" value="P:translation"/>
    <property type="evidence" value="ECO:0007669"/>
    <property type="project" value="InterPro"/>
</dbReference>
<keyword evidence="5" id="KW-1185">Reference proteome</keyword>
<evidence type="ECO:0000256" key="1">
    <source>
        <dbReference type="ARBA" id="ARBA00008931"/>
    </source>
</evidence>
<protein>
    <submittedName>
        <fullName evidence="4">60S ribosomal protein L10</fullName>
    </submittedName>
</protein>
<dbReference type="GO" id="GO:0003735">
    <property type="term" value="F:structural constituent of ribosome"/>
    <property type="evidence" value="ECO:0007669"/>
    <property type="project" value="InterPro"/>
</dbReference>
<keyword evidence="3" id="KW-0687">Ribonucleoprotein</keyword>
<dbReference type="InterPro" id="IPR047873">
    <property type="entry name" value="Ribosomal_uL16"/>
</dbReference>
<proteinExistence type="inferred from homology"/>
<dbReference type="CDD" id="cd01433">
    <property type="entry name" value="Ribosomal_L16_L10e"/>
    <property type="match status" value="1"/>
</dbReference>
<dbReference type="PIRSF" id="PIRSF005590">
    <property type="entry name" value="Ribosomal_L10"/>
    <property type="match status" value="1"/>
</dbReference>